<evidence type="ECO:0000313" key="5">
    <source>
        <dbReference type="EMBL" id="AKU43251.1"/>
    </source>
</evidence>
<evidence type="ECO:0000256" key="1">
    <source>
        <dbReference type="ARBA" id="ARBA00004328"/>
    </source>
</evidence>
<keyword evidence="2" id="KW-0946">Virion</keyword>
<evidence type="ECO:0000313" key="6">
    <source>
        <dbReference type="Proteomes" id="UP000201506"/>
    </source>
</evidence>
<feature type="compositionally biased region" description="Low complexity" evidence="3">
    <location>
        <begin position="193"/>
        <end position="210"/>
    </location>
</feature>
<dbReference type="KEGG" id="vg:26639926"/>
<dbReference type="RefSeq" id="YP_009213474.1">
    <property type="nucleotide sequence ID" value="NC_028954.1"/>
</dbReference>
<organism evidence="5 6">
    <name type="scientific">Rhodobacter phage RcRhea</name>
    <dbReference type="NCBI Taxonomy" id="1662332"/>
    <lineage>
        <taxon>Viruses</taxon>
        <taxon>Duplodnaviria</taxon>
        <taxon>Heunggongvirae</taxon>
        <taxon>Uroviricota</taxon>
        <taxon>Caudoviricetes</taxon>
        <taxon>Cronusvirus</taxon>
        <taxon>Cronusvirus cronus</taxon>
    </lineage>
</organism>
<dbReference type="GO" id="GO:0044423">
    <property type="term" value="C:virion component"/>
    <property type="evidence" value="ECO:0007669"/>
    <property type="project" value="UniProtKB-KW"/>
</dbReference>
<dbReference type="GeneID" id="26639926"/>
<name>A0A0K1LL60_9CAUD</name>
<proteinExistence type="predicted"/>
<dbReference type="InterPro" id="IPR054612">
    <property type="entry name" value="Phage_capsid-like_C"/>
</dbReference>
<dbReference type="SUPFAM" id="SSF56563">
    <property type="entry name" value="Major capsid protein gp5"/>
    <property type="match status" value="1"/>
</dbReference>
<accession>A0A0K1LL60</accession>
<dbReference type="Pfam" id="PF05065">
    <property type="entry name" value="Phage_capsid"/>
    <property type="match status" value="1"/>
</dbReference>
<evidence type="ECO:0000256" key="2">
    <source>
        <dbReference type="ARBA" id="ARBA00022844"/>
    </source>
</evidence>
<feature type="region of interest" description="Disordered" evidence="3">
    <location>
        <begin position="187"/>
        <end position="210"/>
    </location>
</feature>
<dbReference type="Proteomes" id="UP000201506">
    <property type="component" value="Segment"/>
</dbReference>
<dbReference type="EMBL" id="KR935216">
    <property type="protein sequence ID" value="AKU43251.1"/>
    <property type="molecule type" value="Genomic_DNA"/>
</dbReference>
<dbReference type="Gene3D" id="3.30.2400.10">
    <property type="entry name" value="Major capsid protein gp5"/>
    <property type="match status" value="1"/>
</dbReference>
<feature type="domain" description="Phage capsid-like C-terminal" evidence="4">
    <location>
        <begin position="360"/>
        <end position="617"/>
    </location>
</feature>
<evidence type="ECO:0000259" key="4">
    <source>
        <dbReference type="Pfam" id="PF05065"/>
    </source>
</evidence>
<dbReference type="InterPro" id="IPR024455">
    <property type="entry name" value="Phage_capsid"/>
</dbReference>
<dbReference type="NCBIfam" id="TIGR01554">
    <property type="entry name" value="major_cap_HK97"/>
    <property type="match status" value="1"/>
</dbReference>
<evidence type="ECO:0000256" key="3">
    <source>
        <dbReference type="SAM" id="MobiDB-lite"/>
    </source>
</evidence>
<dbReference type="OrthoDB" id="950at10239"/>
<comment type="subcellular location">
    <subcellularLocation>
        <location evidence="1">Virion</location>
    </subcellularLocation>
</comment>
<protein>
    <submittedName>
        <fullName evidence="5">Major capsid protein</fullName>
    </submittedName>
</protein>
<gene>
    <name evidence="5" type="ORF">RCRHEA_7</name>
</gene>
<reference evidence="5 6" key="1">
    <citation type="journal article" date="2016" name="Genome Announc.">
        <title>Complete Genome Sequences of Five Bacteriophages That Infect Rhodobacter capsulatus.</title>
        <authorList>
            <person name="Bollivar D.W."/>
            <person name="Bernardoni B."/>
            <person name="Bockman M.R."/>
            <person name="Miller B.M."/>
            <person name="Russell D.A."/>
            <person name="Delesalle V.A."/>
            <person name="Krukonis G.P."/>
            <person name="Hatfull G.F."/>
            <person name="Cross M.R."/>
            <person name="Szewczyk M.M."/>
            <person name="Eppurath A."/>
        </authorList>
    </citation>
    <scope>NUCLEOTIDE SEQUENCE [LARGE SCALE GENOMIC DNA]</scope>
</reference>
<sequence>MTDKIAVPARLQRAGDFEPRAPDAAAVDPADERRVSLTFSSEAPYLRDFGLEVLGHGDGEVDMARMASGRAPLLVDHVQSVDSQVGVVEKAWIEDGRGRAIVRFGQSARAQEILARVRDGEVTGVSVGYEITRLVKVGERDGEPIIRASWRPYEITLCPVPADETVGVGRSAEGGTRNLPLEIEKEETAMSDTTTPAPGTETRAATTTPAAPNTADLMKAEKTRVREIRALGRKFRMADEAVDKAVDGETTVDQFQRQILDEMGSDEKETTRSRSATVGLSDKEVKSFSLLRAVQYLANPNDKRAREAAAFEIEVSTAAETKLGRSARGLLVPADILAHQAFVRAGVEVGGTASAAKLVATEHLDGSFIGMLRKRAALTRLGVRTLTGLHGNIDIPRQATGSTAYWVGEGVGPTDSAVTFNALSLTPHTLAGAVPITRKAMQQSSPDVEALVRDDLIAKLSLEIDRVGINGDADTDAPDGLLDSAINSVAFAAPGLPTWAEIVEMEAEIASDDADVDGMKYLFNAAMRGHLKATPKVAGTAEFIMQGTQVNGYESVTSNNSPAASAILGNWTDLVLAMWSGLDLTVDQSTLAASGGVVLRAFQDVDFGVRHAESFCRGA</sequence>